<evidence type="ECO:0000256" key="8">
    <source>
        <dbReference type="SAM" id="Phobius"/>
    </source>
</evidence>
<keyword evidence="6 8" id="KW-1133">Transmembrane helix</keyword>
<dbReference type="PANTHER" id="PTHR30462:SF3">
    <property type="entry name" value="INTERMEMBRANE TRANSPORT PROTEIN PQIA"/>
    <property type="match status" value="1"/>
</dbReference>
<name>A0A432W9X5_9GAMM</name>
<keyword evidence="3" id="KW-1003">Cell membrane</keyword>
<dbReference type="InterPro" id="IPR005219">
    <property type="entry name" value="PqiA-like_proteobact"/>
</dbReference>
<keyword evidence="10" id="KW-1185">Reference proteome</keyword>
<evidence type="ECO:0000256" key="7">
    <source>
        <dbReference type="ARBA" id="ARBA00023136"/>
    </source>
</evidence>
<sequence>MARKRWRACPECDLVVALPALRAGHSASCPRCRRELTYRARMPAERVLAYASAAIVMLLLTLPYPFLTFSLGGMQENIILLDTVTALRQSDWPLLGLLIAMSIIVLPGMYLLAVAYVYGSVASRHYWPGSVWLARAISHIKPWLMTDVFLVGVLISLVKLLTLADIGFGWSFWAFCGYVVLMAKTVSNVDSDWLWFALQDEPAPPTGTQLGEEAWSQHLVGCNICGLLNRPEDIHCRRCARKIRIPGSHSVERTVALLVTAAILYVPANVYIMMSTITVGGVVESTIMGGVVQMLEMGSYLVAAVIFFASIVIPVLKIVVLGWLCYVVRYGQPMSMQRRARWYRVTEFIGRWSMIDVFVVAIMVALIQAGVILSISPGPAAAAFAAVVILTMLAAMSFDPKALWQPARVNTQAQEWIDEKH</sequence>
<dbReference type="Pfam" id="PF04403">
    <property type="entry name" value="PqiA"/>
    <property type="match status" value="2"/>
</dbReference>
<accession>A0A432W9X5</accession>
<dbReference type="RefSeq" id="WP_126803649.1">
    <property type="nucleotide sequence ID" value="NZ_PIPL01000001.1"/>
</dbReference>
<evidence type="ECO:0000313" key="10">
    <source>
        <dbReference type="Proteomes" id="UP000288293"/>
    </source>
</evidence>
<gene>
    <name evidence="9" type="ORF">CWE09_09130</name>
</gene>
<keyword evidence="4" id="KW-0997">Cell inner membrane</keyword>
<organism evidence="9 10">
    <name type="scientific">Aliidiomarina minuta</name>
    <dbReference type="NCBI Taxonomy" id="880057"/>
    <lineage>
        <taxon>Bacteria</taxon>
        <taxon>Pseudomonadati</taxon>
        <taxon>Pseudomonadota</taxon>
        <taxon>Gammaproteobacteria</taxon>
        <taxon>Alteromonadales</taxon>
        <taxon>Idiomarinaceae</taxon>
        <taxon>Aliidiomarina</taxon>
    </lineage>
</organism>
<dbReference type="AlphaFoldDB" id="A0A432W9X5"/>
<dbReference type="InterPro" id="IPR051800">
    <property type="entry name" value="PqiA-PqiB_transport"/>
</dbReference>
<dbReference type="PANTHER" id="PTHR30462">
    <property type="entry name" value="INTERMEMBRANE TRANSPORT PROTEIN PQIB-RELATED"/>
    <property type="match status" value="1"/>
</dbReference>
<feature type="transmembrane region" description="Helical" evidence="8">
    <location>
        <begin position="349"/>
        <end position="373"/>
    </location>
</feature>
<dbReference type="GO" id="GO:0005886">
    <property type="term" value="C:plasma membrane"/>
    <property type="evidence" value="ECO:0007669"/>
    <property type="project" value="UniProtKB-SubCell"/>
</dbReference>
<reference evidence="9 10" key="1">
    <citation type="journal article" date="2011" name="Front. Microbiol.">
        <title>Genomic signatures of strain selection and enhancement in Bacillus atrophaeus var. globigii, a historical biowarfare simulant.</title>
        <authorList>
            <person name="Gibbons H.S."/>
            <person name="Broomall S.M."/>
            <person name="McNew L.A."/>
            <person name="Daligault H."/>
            <person name="Chapman C."/>
            <person name="Bruce D."/>
            <person name="Karavis M."/>
            <person name="Krepps M."/>
            <person name="McGregor P.A."/>
            <person name="Hong C."/>
            <person name="Park K.H."/>
            <person name="Akmal A."/>
            <person name="Feldman A."/>
            <person name="Lin J.S."/>
            <person name="Chang W.E."/>
            <person name="Higgs B.W."/>
            <person name="Demirev P."/>
            <person name="Lindquist J."/>
            <person name="Liem A."/>
            <person name="Fochler E."/>
            <person name="Read T.D."/>
            <person name="Tapia R."/>
            <person name="Johnson S."/>
            <person name="Bishop-Lilly K.A."/>
            <person name="Detter C."/>
            <person name="Han C."/>
            <person name="Sozhamannan S."/>
            <person name="Rosenzweig C.N."/>
            <person name="Skowronski E.W."/>
        </authorList>
    </citation>
    <scope>NUCLEOTIDE SEQUENCE [LARGE SCALE GENOMIC DNA]</scope>
    <source>
        <strain evidence="9 10">MLST1</strain>
    </source>
</reference>
<feature type="transmembrane region" description="Helical" evidence="8">
    <location>
        <begin position="167"/>
        <end position="186"/>
    </location>
</feature>
<feature type="transmembrane region" description="Helical" evidence="8">
    <location>
        <begin position="47"/>
        <end position="67"/>
    </location>
</feature>
<dbReference type="InterPro" id="IPR007498">
    <property type="entry name" value="PqiA-like"/>
</dbReference>
<protein>
    <submittedName>
        <fullName evidence="9">Paraquat-inducible protein A</fullName>
    </submittedName>
</protein>
<dbReference type="EMBL" id="PIPL01000001">
    <property type="protein sequence ID" value="RUO26835.1"/>
    <property type="molecule type" value="Genomic_DNA"/>
</dbReference>
<proteinExistence type="inferred from homology"/>
<evidence type="ECO:0000256" key="2">
    <source>
        <dbReference type="ARBA" id="ARBA00007555"/>
    </source>
</evidence>
<feature type="transmembrane region" description="Helical" evidence="8">
    <location>
        <begin position="379"/>
        <end position="398"/>
    </location>
</feature>
<evidence type="ECO:0000313" key="9">
    <source>
        <dbReference type="EMBL" id="RUO26835.1"/>
    </source>
</evidence>
<keyword evidence="5 8" id="KW-0812">Transmembrane</keyword>
<feature type="transmembrane region" description="Helical" evidence="8">
    <location>
        <begin position="94"/>
        <end position="119"/>
    </location>
</feature>
<comment type="caution">
    <text evidence="9">The sequence shown here is derived from an EMBL/GenBank/DDBJ whole genome shotgun (WGS) entry which is preliminary data.</text>
</comment>
<dbReference type="OrthoDB" id="9800207at2"/>
<evidence type="ECO:0000256" key="1">
    <source>
        <dbReference type="ARBA" id="ARBA00004429"/>
    </source>
</evidence>
<dbReference type="NCBIfam" id="TIGR00155">
    <property type="entry name" value="pqiA_fam"/>
    <property type="match status" value="1"/>
</dbReference>
<evidence type="ECO:0000256" key="3">
    <source>
        <dbReference type="ARBA" id="ARBA00022475"/>
    </source>
</evidence>
<evidence type="ECO:0000256" key="6">
    <source>
        <dbReference type="ARBA" id="ARBA00022989"/>
    </source>
</evidence>
<keyword evidence="7 8" id="KW-0472">Membrane</keyword>
<comment type="similarity">
    <text evidence="2">Belongs to the PqiA family.</text>
</comment>
<comment type="subcellular location">
    <subcellularLocation>
        <location evidence="1">Cell inner membrane</location>
        <topology evidence="1">Multi-pass membrane protein</topology>
    </subcellularLocation>
</comment>
<feature type="transmembrane region" description="Helical" evidence="8">
    <location>
        <begin position="300"/>
        <end position="328"/>
    </location>
</feature>
<evidence type="ECO:0000256" key="4">
    <source>
        <dbReference type="ARBA" id="ARBA00022519"/>
    </source>
</evidence>
<feature type="transmembrane region" description="Helical" evidence="8">
    <location>
        <begin position="140"/>
        <end position="161"/>
    </location>
</feature>
<evidence type="ECO:0000256" key="5">
    <source>
        <dbReference type="ARBA" id="ARBA00022692"/>
    </source>
</evidence>
<dbReference type="Proteomes" id="UP000288293">
    <property type="component" value="Unassembled WGS sequence"/>
</dbReference>
<feature type="transmembrane region" description="Helical" evidence="8">
    <location>
        <begin position="254"/>
        <end position="280"/>
    </location>
</feature>